<keyword evidence="2" id="KW-1185">Reference proteome</keyword>
<dbReference type="Proteomes" id="UP000217209">
    <property type="component" value="Chromosome"/>
</dbReference>
<dbReference type="EMBL" id="CP019688">
    <property type="protein sequence ID" value="AQQ14344.1"/>
    <property type="molecule type" value="Genomic_DNA"/>
</dbReference>
<accession>A0A1Q2HU22</accession>
<protein>
    <submittedName>
        <fullName evidence="1">Uncharacterized protein</fullName>
    </submittedName>
</protein>
<evidence type="ECO:0000313" key="2">
    <source>
        <dbReference type="Proteomes" id="UP000217209"/>
    </source>
</evidence>
<proteinExistence type="predicted"/>
<gene>
    <name evidence="1" type="ORF">CGLAU_01785</name>
</gene>
<dbReference type="RefSeq" id="WP_095659201.1">
    <property type="nucleotide sequence ID" value="NZ_BAAAKB010000007.1"/>
</dbReference>
<name>A0A1Q2HU22_9CORY</name>
<evidence type="ECO:0000313" key="1">
    <source>
        <dbReference type="EMBL" id="AQQ14344.1"/>
    </source>
</evidence>
<sequence>MTARNIDPLERRQIDSTGENGAAASSLLYEAIRKVRPDLVGELAFNVSYTAIFKAEASEEEVAAVDALLRPYAERSFADPRARYITWYLIAIGITDLDVASHIADDMELLQNVPGARRALNDDADLMSKVASPDNIQHIDRVLRLDGEHVRDAQLLILVDMVGKKFFRQAPELQWIKNSHFRGEHPRMDKALDRMGT</sequence>
<dbReference type="KEGG" id="cgv:CGLAU_01785"/>
<organism evidence="1 2">
    <name type="scientific">Corynebacterium glaucum</name>
    <dbReference type="NCBI Taxonomy" id="187491"/>
    <lineage>
        <taxon>Bacteria</taxon>
        <taxon>Bacillati</taxon>
        <taxon>Actinomycetota</taxon>
        <taxon>Actinomycetes</taxon>
        <taxon>Mycobacteriales</taxon>
        <taxon>Corynebacteriaceae</taxon>
        <taxon>Corynebacterium</taxon>
    </lineage>
</organism>
<dbReference type="AlphaFoldDB" id="A0A1Q2HU22"/>
<dbReference type="OrthoDB" id="4431030at2"/>
<reference evidence="1 2" key="1">
    <citation type="submission" date="2016-12" db="EMBL/GenBank/DDBJ databases">
        <authorList>
            <person name="Song W.-J."/>
            <person name="Kurnit D.M."/>
        </authorList>
    </citation>
    <scope>NUCLEOTIDE SEQUENCE [LARGE SCALE GENOMIC DNA]</scope>
    <source>
        <strain evidence="1 2">DSM 30827</strain>
    </source>
</reference>